<feature type="DNA-binding region" description="H-T-H motif" evidence="4">
    <location>
        <begin position="35"/>
        <end position="54"/>
    </location>
</feature>
<sequence length="209" mass="21681">MAVIVKGTGMTTDTRDKMVRTAALLLAERGYAATSFQDVIARSGAPRGSIYHHFPGGKEQLAAEALRWYAGRNRVQVGGDAPGGRALDAVAGYFAAMASWLRKTDFKGGCPIAGVALDVGPDEPLHAVVAAAFADWRGVLEHAFQAEGCAPGTARALGALVIAAAEGALLLARAERDLTAYQDVAAEVLWHLRTTLAAAAGEPAASAVR</sequence>
<protein>
    <submittedName>
        <fullName evidence="6">Putative HTH-type transcriptional regulator</fullName>
    </submittedName>
</protein>
<dbReference type="PROSITE" id="PS50977">
    <property type="entry name" value="HTH_TETR_2"/>
    <property type="match status" value="1"/>
</dbReference>
<dbReference type="SUPFAM" id="SSF46689">
    <property type="entry name" value="Homeodomain-like"/>
    <property type="match status" value="1"/>
</dbReference>
<evidence type="ECO:0000256" key="3">
    <source>
        <dbReference type="ARBA" id="ARBA00023163"/>
    </source>
</evidence>
<evidence type="ECO:0000313" key="7">
    <source>
        <dbReference type="Proteomes" id="UP000601223"/>
    </source>
</evidence>
<evidence type="ECO:0000313" key="6">
    <source>
        <dbReference type="EMBL" id="GIF86015.1"/>
    </source>
</evidence>
<dbReference type="SUPFAM" id="SSF48498">
    <property type="entry name" value="Tetracyclin repressor-like, C-terminal domain"/>
    <property type="match status" value="1"/>
</dbReference>
<feature type="domain" description="HTH tetR-type" evidence="5">
    <location>
        <begin position="12"/>
        <end position="72"/>
    </location>
</feature>
<accession>A0A8J3NPJ5</accession>
<dbReference type="Pfam" id="PF00440">
    <property type="entry name" value="TetR_N"/>
    <property type="match status" value="1"/>
</dbReference>
<dbReference type="Pfam" id="PF21993">
    <property type="entry name" value="TetR_C_13_2"/>
    <property type="match status" value="1"/>
</dbReference>
<evidence type="ECO:0000256" key="1">
    <source>
        <dbReference type="ARBA" id="ARBA00023015"/>
    </source>
</evidence>
<dbReference type="Gene3D" id="1.10.357.10">
    <property type="entry name" value="Tetracycline Repressor, domain 2"/>
    <property type="match status" value="1"/>
</dbReference>
<dbReference type="GO" id="GO:0003677">
    <property type="term" value="F:DNA binding"/>
    <property type="evidence" value="ECO:0007669"/>
    <property type="project" value="UniProtKB-UniRule"/>
</dbReference>
<name>A0A8J3NPJ5_9ACTN</name>
<evidence type="ECO:0000259" key="5">
    <source>
        <dbReference type="PROSITE" id="PS50977"/>
    </source>
</evidence>
<keyword evidence="2 4" id="KW-0238">DNA-binding</keyword>
<dbReference type="EMBL" id="BONF01000056">
    <property type="protein sequence ID" value="GIF86015.1"/>
    <property type="molecule type" value="Genomic_DNA"/>
</dbReference>
<dbReference type="AlphaFoldDB" id="A0A8J3NPJ5"/>
<dbReference type="InterPro" id="IPR036271">
    <property type="entry name" value="Tet_transcr_reg_TetR-rel_C_sf"/>
</dbReference>
<dbReference type="InterPro" id="IPR009057">
    <property type="entry name" value="Homeodomain-like_sf"/>
</dbReference>
<dbReference type="InterPro" id="IPR054156">
    <property type="entry name" value="YxaF_TetR_C"/>
</dbReference>
<comment type="caution">
    <text evidence="6">The sequence shown here is derived from an EMBL/GenBank/DDBJ whole genome shotgun (WGS) entry which is preliminary data.</text>
</comment>
<dbReference type="PANTHER" id="PTHR47506">
    <property type="entry name" value="TRANSCRIPTIONAL REGULATORY PROTEIN"/>
    <property type="match status" value="1"/>
</dbReference>
<evidence type="ECO:0000256" key="4">
    <source>
        <dbReference type="PROSITE-ProRule" id="PRU00335"/>
    </source>
</evidence>
<dbReference type="InterPro" id="IPR001647">
    <property type="entry name" value="HTH_TetR"/>
</dbReference>
<organism evidence="6 7">
    <name type="scientific">Catellatospora bangladeshensis</name>
    <dbReference type="NCBI Taxonomy" id="310355"/>
    <lineage>
        <taxon>Bacteria</taxon>
        <taxon>Bacillati</taxon>
        <taxon>Actinomycetota</taxon>
        <taxon>Actinomycetes</taxon>
        <taxon>Micromonosporales</taxon>
        <taxon>Micromonosporaceae</taxon>
        <taxon>Catellatospora</taxon>
    </lineage>
</organism>
<gene>
    <name evidence="6" type="ORF">Cba03nite_73640</name>
</gene>
<dbReference type="PANTHER" id="PTHR47506:SF3">
    <property type="entry name" value="HTH-TYPE TRANSCRIPTIONAL REGULATOR LMRA"/>
    <property type="match status" value="1"/>
</dbReference>
<proteinExistence type="predicted"/>
<dbReference type="PRINTS" id="PR00455">
    <property type="entry name" value="HTHTETR"/>
</dbReference>
<reference evidence="6 7" key="1">
    <citation type="submission" date="2021-01" db="EMBL/GenBank/DDBJ databases">
        <title>Whole genome shotgun sequence of Catellatospora bangladeshensis NBRC 107357.</title>
        <authorList>
            <person name="Komaki H."/>
            <person name="Tamura T."/>
        </authorList>
    </citation>
    <scope>NUCLEOTIDE SEQUENCE [LARGE SCALE GENOMIC DNA]</scope>
    <source>
        <strain evidence="6 7">NBRC 107357</strain>
    </source>
</reference>
<dbReference type="Proteomes" id="UP000601223">
    <property type="component" value="Unassembled WGS sequence"/>
</dbReference>
<keyword evidence="3" id="KW-0804">Transcription</keyword>
<evidence type="ECO:0000256" key="2">
    <source>
        <dbReference type="ARBA" id="ARBA00023125"/>
    </source>
</evidence>
<keyword evidence="1" id="KW-0805">Transcription regulation</keyword>
<keyword evidence="7" id="KW-1185">Reference proteome</keyword>